<gene>
    <name evidence="3" type="ORF">FVE67_07725</name>
</gene>
<dbReference type="KEGG" id="tmai:FVE67_07725"/>
<dbReference type="Proteomes" id="UP000501253">
    <property type="component" value="Chromosome"/>
</dbReference>
<feature type="domain" description="LpxI N-terminal" evidence="2">
    <location>
        <begin position="5"/>
        <end position="133"/>
    </location>
</feature>
<reference evidence="3 4" key="1">
    <citation type="submission" date="2019-08" db="EMBL/GenBank/DDBJ databases">
        <title>Complete genome sequence of Thermosulfurimonas marina SU872T, an anaerobic thermophilic chemolithoautotrophic bacterium isolated from a shallow marine hydrothermal vent.</title>
        <authorList>
            <person name="Allioux M."/>
            <person name="Jebbar M."/>
            <person name="Slobodkina G."/>
            <person name="Slobodkin A."/>
            <person name="Moalic Y."/>
            <person name="Frolova A."/>
            <person name="Shao Z."/>
            <person name="Alain K."/>
        </authorList>
    </citation>
    <scope>NUCLEOTIDE SEQUENCE [LARGE SCALE GENOMIC DNA]</scope>
    <source>
        <strain evidence="3 4">SU872</strain>
    </source>
</reference>
<organism evidence="3 4">
    <name type="scientific">Thermosulfurimonas marina</name>
    <dbReference type="NCBI Taxonomy" id="2047767"/>
    <lineage>
        <taxon>Bacteria</taxon>
        <taxon>Pseudomonadati</taxon>
        <taxon>Thermodesulfobacteriota</taxon>
        <taxon>Thermodesulfobacteria</taxon>
        <taxon>Thermodesulfobacteriales</taxon>
        <taxon>Thermodesulfobacteriaceae</taxon>
        <taxon>Thermosulfurimonas</taxon>
    </lineage>
</organism>
<dbReference type="AlphaFoldDB" id="A0A6H1WU23"/>
<sequence length="267" mass="29128">MEAPVGLVAGEGKGPLILVKALKSKGREVVAVAFSDEQAARLEEAGARVACLRLGQFGKLLKTFRGAGVREVCLLGKVEKPRALREALPDLRALLLWKRLASRNDDALLREVCREFEKEGLRVVSPADLLPELLTPEGVLTRKAPSKEEWEDIRFGLSLAREIGRLDIGQCVVVKDRMVVAVEAMEGTDETIRRAGRLRQGAVVVKVMKPNQDPRLDLPAAGADTVRVMQEAGARVLALEAGRSLLFEREEALRLAEEAKISIVGVS</sequence>
<evidence type="ECO:0000259" key="2">
    <source>
        <dbReference type="Pfam" id="PF17930"/>
    </source>
</evidence>
<dbReference type="EMBL" id="CP042909">
    <property type="protein sequence ID" value="QJA06688.1"/>
    <property type="molecule type" value="Genomic_DNA"/>
</dbReference>
<dbReference type="InterPro" id="IPR053174">
    <property type="entry name" value="LpxI"/>
</dbReference>
<dbReference type="RefSeq" id="WP_168720041.1">
    <property type="nucleotide sequence ID" value="NZ_CP042909.1"/>
</dbReference>
<dbReference type="PANTHER" id="PTHR39962">
    <property type="entry name" value="BLL4848 PROTEIN"/>
    <property type="match status" value="1"/>
</dbReference>
<dbReference type="InterPro" id="IPR010415">
    <property type="entry name" value="LpxI_C"/>
</dbReference>
<name>A0A6H1WU23_9BACT</name>
<dbReference type="Pfam" id="PF06230">
    <property type="entry name" value="LpxI_C"/>
    <property type="match status" value="1"/>
</dbReference>
<evidence type="ECO:0000313" key="4">
    <source>
        <dbReference type="Proteomes" id="UP000501253"/>
    </source>
</evidence>
<dbReference type="PANTHER" id="PTHR39962:SF1">
    <property type="entry name" value="LPXI FAMILY PROTEIN"/>
    <property type="match status" value="1"/>
</dbReference>
<dbReference type="Gene3D" id="3.40.140.80">
    <property type="match status" value="1"/>
</dbReference>
<protein>
    <submittedName>
        <fullName evidence="3">LpxI family protein</fullName>
    </submittedName>
</protein>
<dbReference type="Gene3D" id="3.40.50.20">
    <property type="match status" value="1"/>
</dbReference>
<evidence type="ECO:0000259" key="1">
    <source>
        <dbReference type="Pfam" id="PF06230"/>
    </source>
</evidence>
<proteinExistence type="predicted"/>
<evidence type="ECO:0000313" key="3">
    <source>
        <dbReference type="EMBL" id="QJA06688.1"/>
    </source>
</evidence>
<feature type="domain" description="LpxI C-terminal" evidence="1">
    <location>
        <begin position="136"/>
        <end position="264"/>
    </location>
</feature>
<dbReference type="InterPro" id="IPR043167">
    <property type="entry name" value="LpxI_C_sf"/>
</dbReference>
<accession>A0A6H1WU23</accession>
<keyword evidence="4" id="KW-1185">Reference proteome</keyword>
<dbReference type="Pfam" id="PF17930">
    <property type="entry name" value="LpxI_N"/>
    <property type="match status" value="1"/>
</dbReference>
<dbReference type="InterPro" id="IPR041255">
    <property type="entry name" value="LpxI_N"/>
</dbReference>